<comment type="caution">
    <text evidence="1">The sequence shown here is derived from an EMBL/GenBank/DDBJ whole genome shotgun (WGS) entry which is preliminary data.</text>
</comment>
<sequence length="178" mass="20494">MRKSLSTHAFRPKLKDRSSLLMDQQETASSSYRSARNIVLNKISSRNKSTRSLINCENIKGLKNENTLFKEQSSFFHDFNTDIQPIKENHCDDSYEEEDSLIQELADILTSNEKIKLVSRKEVEFAKPPLAMTIKPFAKIKIDKNALKNCTRPRVTLGKSEGLLEKRIEIRPILRNEA</sequence>
<keyword evidence="2" id="KW-1185">Reference proteome</keyword>
<accession>A0AAU9JP28</accession>
<proteinExistence type="predicted"/>
<evidence type="ECO:0000313" key="2">
    <source>
        <dbReference type="Proteomes" id="UP001162131"/>
    </source>
</evidence>
<dbReference type="Proteomes" id="UP001162131">
    <property type="component" value="Unassembled WGS sequence"/>
</dbReference>
<dbReference type="AlphaFoldDB" id="A0AAU9JP28"/>
<dbReference type="EMBL" id="CAJZBQ010000041">
    <property type="protein sequence ID" value="CAG9326869.1"/>
    <property type="molecule type" value="Genomic_DNA"/>
</dbReference>
<protein>
    <submittedName>
        <fullName evidence="1">Uncharacterized protein</fullName>
    </submittedName>
</protein>
<evidence type="ECO:0000313" key="1">
    <source>
        <dbReference type="EMBL" id="CAG9326869.1"/>
    </source>
</evidence>
<gene>
    <name evidence="1" type="ORF">BSTOLATCC_MIC42130</name>
</gene>
<reference evidence="1" key="1">
    <citation type="submission" date="2021-09" db="EMBL/GenBank/DDBJ databases">
        <authorList>
            <consortium name="AG Swart"/>
            <person name="Singh M."/>
            <person name="Singh A."/>
            <person name="Seah K."/>
            <person name="Emmerich C."/>
        </authorList>
    </citation>
    <scope>NUCLEOTIDE SEQUENCE</scope>
    <source>
        <strain evidence="1">ATCC30299</strain>
    </source>
</reference>
<name>A0AAU9JP28_9CILI</name>
<organism evidence="1 2">
    <name type="scientific">Blepharisma stoltei</name>
    <dbReference type="NCBI Taxonomy" id="1481888"/>
    <lineage>
        <taxon>Eukaryota</taxon>
        <taxon>Sar</taxon>
        <taxon>Alveolata</taxon>
        <taxon>Ciliophora</taxon>
        <taxon>Postciliodesmatophora</taxon>
        <taxon>Heterotrichea</taxon>
        <taxon>Heterotrichida</taxon>
        <taxon>Blepharismidae</taxon>
        <taxon>Blepharisma</taxon>
    </lineage>
</organism>